<dbReference type="InterPro" id="IPR000914">
    <property type="entry name" value="SBP_5_dom"/>
</dbReference>
<dbReference type="KEGG" id="ant:Arnit_0289"/>
<dbReference type="Gene3D" id="3.10.105.10">
    <property type="entry name" value="Dipeptide-binding Protein, Domain 3"/>
    <property type="match status" value="1"/>
</dbReference>
<dbReference type="HOGENOM" id="CLU_017028_8_6_7"/>
<dbReference type="eggNOG" id="COG0747">
    <property type="taxonomic scope" value="Bacteria"/>
</dbReference>
<feature type="signal peptide" evidence="4">
    <location>
        <begin position="1"/>
        <end position="22"/>
    </location>
</feature>
<dbReference type="InterPro" id="IPR039424">
    <property type="entry name" value="SBP_5"/>
</dbReference>
<name>D5V4Z3_ARCNC</name>
<dbReference type="EMBL" id="CP001999">
    <property type="protein sequence ID" value="ADG91955.1"/>
    <property type="molecule type" value="Genomic_DNA"/>
</dbReference>
<dbReference type="PANTHER" id="PTHR30290:SF9">
    <property type="entry name" value="OLIGOPEPTIDE-BINDING PROTEIN APPA"/>
    <property type="match status" value="1"/>
</dbReference>
<organism evidence="6 7">
    <name type="scientific">Arcobacter nitrofigilis (strain ATCC 33309 / DSM 7299 / CCUG 15893 / LMG 7604 / NCTC 12251 / CI)</name>
    <name type="common">Campylobacter nitrofigilis</name>
    <dbReference type="NCBI Taxonomy" id="572480"/>
    <lineage>
        <taxon>Bacteria</taxon>
        <taxon>Pseudomonadati</taxon>
        <taxon>Campylobacterota</taxon>
        <taxon>Epsilonproteobacteria</taxon>
        <taxon>Campylobacterales</taxon>
        <taxon>Arcobacteraceae</taxon>
        <taxon>Arcobacter</taxon>
    </lineage>
</organism>
<dbReference type="OrthoDB" id="5469165at2"/>
<dbReference type="GO" id="GO:0030288">
    <property type="term" value="C:outer membrane-bounded periplasmic space"/>
    <property type="evidence" value="ECO:0007669"/>
    <property type="project" value="UniProtKB-ARBA"/>
</dbReference>
<evidence type="ECO:0000256" key="3">
    <source>
        <dbReference type="ARBA" id="ARBA00022729"/>
    </source>
</evidence>
<keyword evidence="2" id="KW-0813">Transport</keyword>
<evidence type="ECO:0000256" key="1">
    <source>
        <dbReference type="ARBA" id="ARBA00005695"/>
    </source>
</evidence>
<accession>D5V4Z3</accession>
<reference evidence="6 7" key="1">
    <citation type="journal article" date="2010" name="Stand. Genomic Sci.">
        <title>Complete genome sequence of Arcobacter nitrofigilis type strain (CI).</title>
        <authorList>
            <person name="Pati A."/>
            <person name="Gronow S."/>
            <person name="Lapidus A."/>
            <person name="Copeland A."/>
            <person name="Glavina Del Rio T."/>
            <person name="Nolan M."/>
            <person name="Lucas S."/>
            <person name="Tice H."/>
            <person name="Cheng J.F."/>
            <person name="Han C."/>
            <person name="Chertkov O."/>
            <person name="Bruce D."/>
            <person name="Tapia R."/>
            <person name="Goodwin L."/>
            <person name="Pitluck S."/>
            <person name="Liolios K."/>
            <person name="Ivanova N."/>
            <person name="Mavromatis K."/>
            <person name="Chen A."/>
            <person name="Palaniappan K."/>
            <person name="Land M."/>
            <person name="Hauser L."/>
            <person name="Chang Y.J."/>
            <person name="Jeffries C.D."/>
            <person name="Detter J.C."/>
            <person name="Rohde M."/>
            <person name="Goker M."/>
            <person name="Bristow J."/>
            <person name="Eisen J.A."/>
            <person name="Markowitz V."/>
            <person name="Hugenholtz P."/>
            <person name="Klenk H.P."/>
            <person name="Kyrpides N.C."/>
        </authorList>
    </citation>
    <scope>NUCLEOTIDE SEQUENCE [LARGE SCALE GENOMIC DNA]</scope>
    <source>
        <strain evidence="7">ATCC 33309 / DSM 7299 / CCUG 15893 / LMG 7604 / NCTC 12251 / CI</strain>
    </source>
</reference>
<keyword evidence="3 4" id="KW-0732">Signal</keyword>
<evidence type="ECO:0000259" key="5">
    <source>
        <dbReference type="Pfam" id="PF00496"/>
    </source>
</evidence>
<comment type="similarity">
    <text evidence="1">Belongs to the bacterial solute-binding protein 5 family.</text>
</comment>
<keyword evidence="7" id="KW-1185">Reference proteome</keyword>
<dbReference type="GO" id="GO:0043190">
    <property type="term" value="C:ATP-binding cassette (ABC) transporter complex"/>
    <property type="evidence" value="ECO:0007669"/>
    <property type="project" value="InterPro"/>
</dbReference>
<dbReference type="GO" id="GO:0015833">
    <property type="term" value="P:peptide transport"/>
    <property type="evidence" value="ECO:0007669"/>
    <property type="project" value="TreeGrafter"/>
</dbReference>
<dbReference type="PANTHER" id="PTHR30290">
    <property type="entry name" value="PERIPLASMIC BINDING COMPONENT OF ABC TRANSPORTER"/>
    <property type="match status" value="1"/>
</dbReference>
<sequence length="505" mass="58157" precursor="true">MKKLTLLLFTICCLLNTTNASTLNMSITSSPIRLNTILANDSASSEISGWIFNGLFKYDKNGQVTTDLASSYKFIDSTHLVINLKKNVLWQDGKKFTADDVIFTYEKINDPKVFTTIKSYFKEVKSLSKINNYTVEVVYKKPYFKALEIWMFGIIPKHILKDEKDLMTSSFNKHPIGTGPYKIDGFKLGSDIRLYAFDKYFEGRPKIDELNFKFLPDANTSFLYLKQGKLDLGGLSPLQIDRQIDKEFEKHYQIIEKPAFSYDYLGFNLKKKKFQDIRVRRALSLAINREEIIDILFFGHGKVCNGPFLPGTFAYDDTIKPIKQNIKEAKRLLKLAGYDENHPLSFEVITNTGNDIRINATQIIQYQLAKIGVKMKIRVMEWQAFLNTVVHPKNFEAIVLGWNLALMPDAYPLWHSESMKKGGFNLVSYSNKEVDELIVKGATTIDKKKLSKIYKKIFRIIAHDTPYLFLYIPNSITVVSKKIKNIEPSFIGITHNQKDWIKEDD</sequence>
<dbReference type="Gene3D" id="3.90.76.10">
    <property type="entry name" value="Dipeptide-binding Protein, Domain 1"/>
    <property type="match status" value="1"/>
</dbReference>
<proteinExistence type="inferred from homology"/>
<feature type="chain" id="PRO_5003078091" evidence="4">
    <location>
        <begin position="23"/>
        <end position="505"/>
    </location>
</feature>
<dbReference type="Gene3D" id="3.40.190.10">
    <property type="entry name" value="Periplasmic binding protein-like II"/>
    <property type="match status" value="1"/>
</dbReference>
<evidence type="ECO:0000313" key="6">
    <source>
        <dbReference type="EMBL" id="ADG91955.1"/>
    </source>
</evidence>
<gene>
    <name evidence="6" type="ordered locus">Arnit_0289</name>
</gene>
<dbReference type="PIRSF" id="PIRSF002741">
    <property type="entry name" value="MppA"/>
    <property type="match status" value="1"/>
</dbReference>
<dbReference type="Proteomes" id="UP000000939">
    <property type="component" value="Chromosome"/>
</dbReference>
<dbReference type="CDD" id="cd08514">
    <property type="entry name" value="PBP2_AppA_like"/>
    <property type="match status" value="1"/>
</dbReference>
<evidence type="ECO:0000256" key="4">
    <source>
        <dbReference type="SAM" id="SignalP"/>
    </source>
</evidence>
<dbReference type="STRING" id="572480.Arnit_0289"/>
<evidence type="ECO:0000313" key="7">
    <source>
        <dbReference type="Proteomes" id="UP000000939"/>
    </source>
</evidence>
<dbReference type="GO" id="GO:1904680">
    <property type="term" value="F:peptide transmembrane transporter activity"/>
    <property type="evidence" value="ECO:0007669"/>
    <property type="project" value="TreeGrafter"/>
</dbReference>
<dbReference type="Pfam" id="PF00496">
    <property type="entry name" value="SBP_bac_5"/>
    <property type="match status" value="1"/>
</dbReference>
<protein>
    <submittedName>
        <fullName evidence="6">Extracellular solute-binding protein family 5</fullName>
    </submittedName>
</protein>
<evidence type="ECO:0000256" key="2">
    <source>
        <dbReference type="ARBA" id="ARBA00022448"/>
    </source>
</evidence>
<feature type="domain" description="Solute-binding protein family 5" evidence="5">
    <location>
        <begin position="64"/>
        <end position="416"/>
    </location>
</feature>
<dbReference type="RefSeq" id="WP_013134100.1">
    <property type="nucleotide sequence ID" value="NC_014166.1"/>
</dbReference>
<dbReference type="InterPro" id="IPR030678">
    <property type="entry name" value="Peptide/Ni-bd"/>
</dbReference>
<dbReference type="SUPFAM" id="SSF53850">
    <property type="entry name" value="Periplasmic binding protein-like II"/>
    <property type="match status" value="1"/>
</dbReference>
<dbReference type="AlphaFoldDB" id="D5V4Z3"/>